<dbReference type="EMBL" id="NESQ01000087">
    <property type="protein sequence ID" value="PUU79594.1"/>
    <property type="molecule type" value="Genomic_DNA"/>
</dbReference>
<feature type="region of interest" description="Disordered" evidence="2">
    <location>
        <begin position="126"/>
        <end position="155"/>
    </location>
</feature>
<dbReference type="InterPro" id="IPR013087">
    <property type="entry name" value="Znf_C2H2_type"/>
</dbReference>
<evidence type="ECO:0000256" key="2">
    <source>
        <dbReference type="SAM" id="MobiDB-lite"/>
    </source>
</evidence>
<feature type="region of interest" description="Disordered" evidence="2">
    <location>
        <begin position="183"/>
        <end position="245"/>
    </location>
</feature>
<evidence type="ECO:0000256" key="1">
    <source>
        <dbReference type="PROSITE-ProRule" id="PRU00042"/>
    </source>
</evidence>
<dbReference type="OrthoDB" id="5356388at2759"/>
<dbReference type="GO" id="GO:0008270">
    <property type="term" value="F:zinc ion binding"/>
    <property type="evidence" value="ECO:0007669"/>
    <property type="project" value="UniProtKB-KW"/>
</dbReference>
<accession>A0A2T6ZVX1</accession>
<dbReference type="AlphaFoldDB" id="A0A2T6ZVX1"/>
<keyword evidence="1" id="KW-0863">Zinc-finger</keyword>
<comment type="caution">
    <text evidence="4">The sequence shown here is derived from an EMBL/GenBank/DDBJ whole genome shotgun (WGS) entry which is preliminary data.</text>
</comment>
<organism evidence="4 5">
    <name type="scientific">Tuber borchii</name>
    <name type="common">White truffle</name>
    <dbReference type="NCBI Taxonomy" id="42251"/>
    <lineage>
        <taxon>Eukaryota</taxon>
        <taxon>Fungi</taxon>
        <taxon>Dikarya</taxon>
        <taxon>Ascomycota</taxon>
        <taxon>Pezizomycotina</taxon>
        <taxon>Pezizomycetes</taxon>
        <taxon>Pezizales</taxon>
        <taxon>Tuberaceae</taxon>
        <taxon>Tuber</taxon>
    </lineage>
</organism>
<evidence type="ECO:0000259" key="3">
    <source>
        <dbReference type="PROSITE" id="PS50157"/>
    </source>
</evidence>
<dbReference type="Gene3D" id="3.30.160.60">
    <property type="entry name" value="Classic Zinc Finger"/>
    <property type="match status" value="1"/>
</dbReference>
<keyword evidence="5" id="KW-1185">Reference proteome</keyword>
<sequence length="245" mass="26813">MSPCVRYSGDPLTTVSATLDRSQGQSPHEPSPTQNPRQRDPASMVFINVTFAPTTPPQTPTDWTPQPLQTRVPGVEITAAHPTESPAKVAVKVGDSPSFFIATQEKPQNVKRAECPRCGSTFAGAQKLKRHQKSGACERQGAETSPEVREERDGVWKRSCPFCENSGTYKTRNSAVVAVRRHYKVRHPERDLGDKRRRRTNGRIPGREGEGGGGSDGGLMSADGGGEDEEYFIPPDGEDYGRIRP</sequence>
<evidence type="ECO:0000313" key="4">
    <source>
        <dbReference type="EMBL" id="PUU79594.1"/>
    </source>
</evidence>
<dbReference type="PROSITE" id="PS50157">
    <property type="entry name" value="ZINC_FINGER_C2H2_2"/>
    <property type="match status" value="1"/>
</dbReference>
<reference evidence="4 5" key="1">
    <citation type="submission" date="2017-04" db="EMBL/GenBank/DDBJ databases">
        <title>Draft genome sequence of Tuber borchii Vittad., a whitish edible truffle.</title>
        <authorList>
            <consortium name="DOE Joint Genome Institute"/>
            <person name="Murat C."/>
            <person name="Kuo A."/>
            <person name="Barry K.W."/>
            <person name="Clum A."/>
            <person name="Dockter R.B."/>
            <person name="Fauchery L."/>
            <person name="Iotti M."/>
            <person name="Kohler A."/>
            <person name="Labutti K."/>
            <person name="Lindquist E.A."/>
            <person name="Lipzen A."/>
            <person name="Ohm R.A."/>
            <person name="Wang M."/>
            <person name="Grigoriev I.V."/>
            <person name="Zambonelli A."/>
            <person name="Martin F.M."/>
        </authorList>
    </citation>
    <scope>NUCLEOTIDE SEQUENCE [LARGE SCALE GENOMIC DNA]</scope>
    <source>
        <strain evidence="4 5">Tbo3840</strain>
    </source>
</reference>
<keyword evidence="1" id="KW-0862">Zinc</keyword>
<feature type="region of interest" description="Disordered" evidence="2">
    <location>
        <begin position="1"/>
        <end position="43"/>
    </location>
</feature>
<evidence type="ECO:0000313" key="5">
    <source>
        <dbReference type="Proteomes" id="UP000244722"/>
    </source>
</evidence>
<feature type="compositionally biased region" description="Basic and acidic residues" evidence="2">
    <location>
        <begin position="146"/>
        <end position="155"/>
    </location>
</feature>
<gene>
    <name evidence="4" type="ORF">B9Z19DRAFT_978851</name>
</gene>
<feature type="compositionally biased region" description="Polar residues" evidence="2">
    <location>
        <begin position="11"/>
        <end position="36"/>
    </location>
</feature>
<proteinExistence type="predicted"/>
<name>A0A2T6ZVX1_TUBBO</name>
<feature type="domain" description="C2H2-type" evidence="3">
    <location>
        <begin position="113"/>
        <end position="140"/>
    </location>
</feature>
<protein>
    <recommendedName>
        <fullName evidence="3">C2H2-type domain-containing protein</fullName>
    </recommendedName>
</protein>
<dbReference type="Proteomes" id="UP000244722">
    <property type="component" value="Unassembled WGS sequence"/>
</dbReference>
<keyword evidence="1" id="KW-0479">Metal-binding</keyword>